<evidence type="ECO:0000313" key="4">
    <source>
        <dbReference type="EMBL" id="EFH10845.1"/>
    </source>
</evidence>
<name>D5RPC6_9PROT</name>
<comment type="caution">
    <text evidence="4">The sequence shown here is derived from an EMBL/GenBank/DDBJ whole genome shotgun (WGS) entry which is preliminary data.</text>
</comment>
<dbReference type="PROSITE" id="PS50911">
    <property type="entry name" value="CHAP"/>
    <property type="match status" value="1"/>
</dbReference>
<evidence type="ECO:0000256" key="2">
    <source>
        <dbReference type="SAM" id="SignalP"/>
    </source>
</evidence>
<dbReference type="EMBL" id="ADVL01000627">
    <property type="protein sequence ID" value="EFH10845.1"/>
    <property type="molecule type" value="Genomic_DNA"/>
</dbReference>
<accession>D5RPC6</accession>
<keyword evidence="2" id="KW-0732">Signal</keyword>
<evidence type="ECO:0000256" key="1">
    <source>
        <dbReference type="SAM" id="MobiDB-lite"/>
    </source>
</evidence>
<evidence type="ECO:0000259" key="3">
    <source>
        <dbReference type="PROSITE" id="PS50911"/>
    </source>
</evidence>
<protein>
    <submittedName>
        <fullName evidence="4">CHAP domain protein</fullName>
    </submittedName>
</protein>
<reference evidence="4 5" key="1">
    <citation type="submission" date="2010-04" db="EMBL/GenBank/DDBJ databases">
        <authorList>
            <person name="Qin X."/>
            <person name="Bachman B."/>
            <person name="Battles P."/>
            <person name="Bell A."/>
            <person name="Bess C."/>
            <person name="Bickham C."/>
            <person name="Chaboub L."/>
            <person name="Chen D."/>
            <person name="Coyle M."/>
            <person name="Deiros D.R."/>
            <person name="Dinh H."/>
            <person name="Forbes L."/>
            <person name="Fowler G."/>
            <person name="Francisco L."/>
            <person name="Fu Q."/>
            <person name="Gubbala S."/>
            <person name="Hale W."/>
            <person name="Han Y."/>
            <person name="Hemphill L."/>
            <person name="Highlander S.K."/>
            <person name="Hirani K."/>
            <person name="Hogues M."/>
            <person name="Jackson L."/>
            <person name="Jakkamsetti A."/>
            <person name="Javaid M."/>
            <person name="Jiang H."/>
            <person name="Korchina V."/>
            <person name="Kovar C."/>
            <person name="Lara F."/>
            <person name="Lee S."/>
            <person name="Mata R."/>
            <person name="Mathew T."/>
            <person name="Moen C."/>
            <person name="Morales K."/>
            <person name="Munidasa M."/>
            <person name="Nazareth L."/>
            <person name="Ngo R."/>
            <person name="Nguyen L."/>
            <person name="Okwuonu G."/>
            <person name="Ongeri F."/>
            <person name="Patil S."/>
            <person name="Petrosino J."/>
            <person name="Pham C."/>
            <person name="Pham P."/>
            <person name="Pu L.-L."/>
            <person name="Puazo M."/>
            <person name="Raj R."/>
            <person name="Reid J."/>
            <person name="Rouhana J."/>
            <person name="Saada N."/>
            <person name="Shang Y."/>
            <person name="Simmons D."/>
            <person name="Thornton R."/>
            <person name="Warren J."/>
            <person name="Weissenberger G."/>
            <person name="Zhang J."/>
            <person name="Zhang L."/>
            <person name="Zhou C."/>
            <person name="Zhu D."/>
            <person name="Muzny D."/>
            <person name="Worley K."/>
            <person name="Gibbs R."/>
        </authorList>
    </citation>
    <scope>NUCLEOTIDE SEQUENCE [LARGE SCALE GENOMIC DNA]</scope>
    <source>
        <strain evidence="4 5">ATCC 49957</strain>
    </source>
</reference>
<dbReference type="Proteomes" id="UP000005324">
    <property type="component" value="Unassembled WGS sequence"/>
</dbReference>
<dbReference type="Gene3D" id="3.90.1720.10">
    <property type="entry name" value="endopeptidase domain like (from Nostoc punctiforme)"/>
    <property type="match status" value="1"/>
</dbReference>
<evidence type="ECO:0000313" key="5">
    <source>
        <dbReference type="Proteomes" id="UP000005324"/>
    </source>
</evidence>
<feature type="domain" description="Peptidase C51" evidence="3">
    <location>
        <begin position="53"/>
        <end position="178"/>
    </location>
</feature>
<feature type="compositionally biased region" description="Polar residues" evidence="1">
    <location>
        <begin position="38"/>
        <end position="48"/>
    </location>
</feature>
<feature type="signal peptide" evidence="2">
    <location>
        <begin position="1"/>
        <end position="25"/>
    </location>
</feature>
<dbReference type="SUPFAM" id="SSF54001">
    <property type="entry name" value="Cysteine proteinases"/>
    <property type="match status" value="1"/>
</dbReference>
<dbReference type="AlphaFoldDB" id="D5RPC6"/>
<organism evidence="4 5">
    <name type="scientific">Pseudoroseomonas cervicalis ATCC 49957</name>
    <dbReference type="NCBI Taxonomy" id="525371"/>
    <lineage>
        <taxon>Bacteria</taxon>
        <taxon>Pseudomonadati</taxon>
        <taxon>Pseudomonadota</taxon>
        <taxon>Alphaproteobacteria</taxon>
        <taxon>Acetobacterales</taxon>
        <taxon>Roseomonadaceae</taxon>
        <taxon>Roseomonas</taxon>
    </lineage>
</organism>
<feature type="region of interest" description="Disordered" evidence="1">
    <location>
        <begin position="27"/>
        <end position="66"/>
    </location>
</feature>
<keyword evidence="5" id="KW-1185">Reference proteome</keyword>
<dbReference type="Pfam" id="PF05257">
    <property type="entry name" value="CHAP"/>
    <property type="match status" value="1"/>
</dbReference>
<feature type="chain" id="PRO_5003075794" evidence="2">
    <location>
        <begin position="26"/>
        <end position="243"/>
    </location>
</feature>
<dbReference type="InterPro" id="IPR038765">
    <property type="entry name" value="Papain-like_cys_pep_sf"/>
</dbReference>
<sequence length="243" mass="25525">MRGKSTAVALAVLFGAICAVPAAEASTRSARETVKQPRVTTQQQSAASRSAKPLNAARQNVASRTAAPARAASGGISCVPYVRSVTGMEISGNAHLWWANAAGVYARSQRPERGSVLSFRASGGMRSGHVAVVSRVNGPREIEIDHANWEGPGIRKGTVMRGVTVVDVSDRNDWTLVRVQVGHSDAAFGRAYPTNGFIHNRAVGAIRTAGSGFEEVAEAPAPNRAHADHLAGALQDLNLNATR</sequence>
<dbReference type="InterPro" id="IPR007921">
    <property type="entry name" value="CHAP_dom"/>
</dbReference>
<proteinExistence type="predicted"/>
<gene>
    <name evidence="4" type="ORF">HMPREF0731_2937</name>
</gene>
<dbReference type="HOGENOM" id="CLU_1149879_0_0_5"/>